<feature type="domain" description="Homeobox" evidence="9">
    <location>
        <begin position="935"/>
        <end position="995"/>
    </location>
</feature>
<feature type="compositionally biased region" description="Polar residues" evidence="8">
    <location>
        <begin position="1083"/>
        <end position="1095"/>
    </location>
</feature>
<keyword evidence="4 6" id="KW-0371">Homeobox</keyword>
<evidence type="ECO:0000256" key="2">
    <source>
        <dbReference type="ARBA" id="ARBA00010896"/>
    </source>
</evidence>
<proteinExistence type="inferred from homology"/>
<dbReference type="GO" id="GO:0005634">
    <property type="term" value="C:nucleus"/>
    <property type="evidence" value="ECO:0007669"/>
    <property type="project" value="UniProtKB-SubCell"/>
</dbReference>
<evidence type="ECO:0000259" key="9">
    <source>
        <dbReference type="PROSITE" id="PS50071"/>
    </source>
</evidence>
<name>A0A7R9IXV3_TIMCA</name>
<gene>
    <name evidence="10" type="ORF">TCMB3V08_LOCUS1727</name>
</gene>
<dbReference type="GO" id="GO:0000981">
    <property type="term" value="F:DNA-binding transcription factor activity, RNA polymerase II-specific"/>
    <property type="evidence" value="ECO:0007669"/>
    <property type="project" value="InterPro"/>
</dbReference>
<dbReference type="InterPro" id="IPR001356">
    <property type="entry name" value="HD"/>
</dbReference>
<dbReference type="PROSITE" id="PS50071">
    <property type="entry name" value="HOMEOBOX_2"/>
    <property type="match status" value="9"/>
</dbReference>
<evidence type="ECO:0000256" key="5">
    <source>
        <dbReference type="ARBA" id="ARBA00023242"/>
    </source>
</evidence>
<feature type="region of interest" description="Disordered" evidence="8">
    <location>
        <begin position="153"/>
        <end position="172"/>
    </location>
</feature>
<feature type="DNA-binding region" description="Homeobox" evidence="6">
    <location>
        <begin position="797"/>
        <end position="856"/>
    </location>
</feature>
<comment type="similarity">
    <text evidence="2">Belongs to the engrailed homeobox family.</text>
</comment>
<feature type="DNA-binding region" description="Homeobox" evidence="6">
    <location>
        <begin position="721"/>
        <end position="781"/>
    </location>
</feature>
<dbReference type="PROSITE" id="PS00027">
    <property type="entry name" value="HOMEOBOX_1"/>
    <property type="match status" value="1"/>
</dbReference>
<feature type="domain" description="Homeobox" evidence="9">
    <location>
        <begin position="507"/>
        <end position="567"/>
    </location>
</feature>
<evidence type="ECO:0000256" key="3">
    <source>
        <dbReference type="ARBA" id="ARBA00023125"/>
    </source>
</evidence>
<dbReference type="PANTHER" id="PTHR24341:SF6">
    <property type="entry name" value="HOMEOBOX PROTEIN INVECTED"/>
    <property type="match status" value="1"/>
</dbReference>
<organism evidence="10">
    <name type="scientific">Timema californicum</name>
    <name type="common">California timema</name>
    <name type="synonym">Walking stick</name>
    <dbReference type="NCBI Taxonomy" id="61474"/>
    <lineage>
        <taxon>Eukaryota</taxon>
        <taxon>Metazoa</taxon>
        <taxon>Ecdysozoa</taxon>
        <taxon>Arthropoda</taxon>
        <taxon>Hexapoda</taxon>
        <taxon>Insecta</taxon>
        <taxon>Pterygota</taxon>
        <taxon>Neoptera</taxon>
        <taxon>Polyneoptera</taxon>
        <taxon>Phasmatodea</taxon>
        <taxon>Timematodea</taxon>
        <taxon>Timematoidea</taxon>
        <taxon>Timematidae</taxon>
        <taxon>Timema</taxon>
    </lineage>
</organism>
<dbReference type="GO" id="GO:0003677">
    <property type="term" value="F:DNA binding"/>
    <property type="evidence" value="ECO:0007669"/>
    <property type="project" value="UniProtKB-UniRule"/>
</dbReference>
<dbReference type="InterPro" id="IPR050720">
    <property type="entry name" value="Engrailed_Homeobox_TFs"/>
</dbReference>
<dbReference type="SMART" id="SM00389">
    <property type="entry name" value="HOX"/>
    <property type="match status" value="9"/>
</dbReference>
<evidence type="ECO:0000256" key="6">
    <source>
        <dbReference type="PROSITE-ProRule" id="PRU00108"/>
    </source>
</evidence>
<keyword evidence="3 6" id="KW-0238">DNA-binding</keyword>
<evidence type="ECO:0000313" key="10">
    <source>
        <dbReference type="EMBL" id="CAD7568977.1"/>
    </source>
</evidence>
<feature type="region of interest" description="Disordered" evidence="8">
    <location>
        <begin position="1078"/>
        <end position="1101"/>
    </location>
</feature>
<dbReference type="EMBL" id="OE179505">
    <property type="protein sequence ID" value="CAD7568977.1"/>
    <property type="molecule type" value="Genomic_DNA"/>
</dbReference>
<sequence>MAADGKGTFGASDLNSATRDDPMPMDDEEEEEATALEIPVSRSSVTLQTSSPTVPTVNTSRRSTRSSIKPATPQQQPPPSPEVLIKVEREDEDMNQSNSSLVNTNATTIRPLSDYAQKKQGQPLSDCVQTSKKQGRALSDCIQTSKQGRALSSCAQTSKKKGRALSGRGRTRKRMQVRHLKDRTHTLRRRGVIGIEGFEGKSKKEEELSDRARTLRRRVKHISDRARTLRRRGVIGIEGFEGKSKKEEELSDRTQTLRRRVKHMSDRARTLRRRVKHMSDSAQTLSSQVAEIRECVKGEIKIEEEVLSDSAQDLESQVLRQGVYHPGKSGETRISREFEVIGEKTGISNPMALVKVELHTEEATLLQNDDQSEQVYMSDGNTEPIGEDWLACMPIKIEAINSLEPETQDDCGEPLQLAQEQSFSYYSKDVSPPINLVSSRSKYSSHQLARLQEEFSRDRYPDIHRREALGGELGMTPLQVLSWFKSKRKIKEANKTKKRERVLEGEAAKRKKSEFLNPDQLQRLKREFKKDSTLTAERRRHLALQLGLGEKRVREWFAGVHRRLRQMGDSEMTRRLLLNSLGAKNFEPFTEEQQQCLELNFDKNHYPGKEECQKLASELGSGDPQRVYKWFARRRQSHAQEKTNCDCASKGGPRTFTVKQLLRLEQEFNLNFHPPRERWEALAAELDLPEVRVYKWFVNKRNEMRRSNINSDYLALLNRFNRRSSSSLSIAQIQALEEVFKTVHYPSKEEAERLAAQLGIESEKRITRWFDSKRQRVKRLTGVAFTPPVRSGTSGHSGENAGRFTDHQVERLEQEFLADPRPSIDEIGHMATELGLTEIKVHNWFVGRRLAIKKKGKDIPPPNRPEKVANRVQKNKHSFSSEQVMKLMAEFKLWKTPTMARCEQLSAELGASALRVNNWFKSRRSAIRDGYKLTRRKIKKQHFLEENQLEGLKQEFIRQCEPDREHFRKLADNLGLLLNRVISWFTTQRNRMERSQLDEGDPASRCLALVGVTTGNYALRGAKTWNRLEETFISEGRPSPEAIAALSHELEVGENIIREWFTLRQHVVKRKEVRQPEVDLNSAPGTSKQSVSTVIDLSDDD</sequence>
<dbReference type="InterPro" id="IPR017970">
    <property type="entry name" value="Homeobox_CS"/>
</dbReference>
<keyword evidence="5 6" id="KW-0539">Nucleus</keyword>
<evidence type="ECO:0000256" key="1">
    <source>
        <dbReference type="ARBA" id="ARBA00004123"/>
    </source>
</evidence>
<feature type="domain" description="Homeobox" evidence="9">
    <location>
        <begin position="580"/>
        <end position="641"/>
    </location>
</feature>
<accession>A0A7R9IXV3</accession>
<feature type="DNA-binding region" description="Homeobox" evidence="6">
    <location>
        <begin position="1030"/>
        <end position="1072"/>
    </location>
</feature>
<feature type="DNA-binding region" description="Homeobox" evidence="6">
    <location>
        <begin position="442"/>
        <end position="495"/>
    </location>
</feature>
<feature type="DNA-binding region" description="Homeobox" evidence="6">
    <location>
        <begin position="937"/>
        <end position="996"/>
    </location>
</feature>
<dbReference type="InterPro" id="IPR009057">
    <property type="entry name" value="Homeodomain-like_sf"/>
</dbReference>
<dbReference type="PANTHER" id="PTHR24341">
    <property type="entry name" value="HOMEOBOX PROTEIN ENGRAILED"/>
    <property type="match status" value="1"/>
</dbReference>
<feature type="compositionally biased region" description="Basic residues" evidence="8">
    <location>
        <begin position="158"/>
        <end position="172"/>
    </location>
</feature>
<feature type="DNA-binding region" description="Homeobox" evidence="6">
    <location>
        <begin position="649"/>
        <end position="708"/>
    </location>
</feature>
<evidence type="ECO:0000256" key="7">
    <source>
        <dbReference type="RuleBase" id="RU000682"/>
    </source>
</evidence>
<feature type="DNA-binding region" description="Homeobox" evidence="6">
    <location>
        <begin position="582"/>
        <end position="642"/>
    </location>
</feature>
<comment type="subcellular location">
    <subcellularLocation>
        <location evidence="1 6 7">Nucleus</location>
    </subcellularLocation>
</comment>
<dbReference type="Pfam" id="PF00046">
    <property type="entry name" value="Homeodomain"/>
    <property type="match status" value="8"/>
</dbReference>
<feature type="domain" description="Homeobox" evidence="9">
    <location>
        <begin position="647"/>
        <end position="707"/>
    </location>
</feature>
<feature type="domain" description="Homeobox" evidence="9">
    <location>
        <begin position="440"/>
        <end position="494"/>
    </location>
</feature>
<feature type="compositionally biased region" description="Acidic residues" evidence="8">
    <location>
        <begin position="23"/>
        <end position="34"/>
    </location>
</feature>
<feature type="domain" description="Homeobox" evidence="9">
    <location>
        <begin position="795"/>
        <end position="855"/>
    </location>
</feature>
<dbReference type="Gene3D" id="1.10.10.60">
    <property type="entry name" value="Homeodomain-like"/>
    <property type="match status" value="8"/>
</dbReference>
<evidence type="ECO:0000256" key="4">
    <source>
        <dbReference type="ARBA" id="ARBA00023155"/>
    </source>
</evidence>
<feature type="domain" description="Homeobox" evidence="9">
    <location>
        <begin position="1028"/>
        <end position="1071"/>
    </location>
</feature>
<protein>
    <submittedName>
        <fullName evidence="10">(California timema) hypothetical protein</fullName>
    </submittedName>
</protein>
<dbReference type="CDD" id="cd00086">
    <property type="entry name" value="homeodomain"/>
    <property type="match status" value="8"/>
</dbReference>
<dbReference type="AlphaFoldDB" id="A0A7R9IXV3"/>
<feature type="domain" description="Homeobox" evidence="9">
    <location>
        <begin position="719"/>
        <end position="780"/>
    </location>
</feature>
<feature type="domain" description="Homeobox" evidence="9">
    <location>
        <begin position="870"/>
        <end position="930"/>
    </location>
</feature>
<feature type="DNA-binding region" description="Homeobox" evidence="6">
    <location>
        <begin position="509"/>
        <end position="568"/>
    </location>
</feature>
<reference evidence="10" key="1">
    <citation type="submission" date="2020-11" db="EMBL/GenBank/DDBJ databases">
        <authorList>
            <person name="Tran Van P."/>
        </authorList>
    </citation>
    <scope>NUCLEOTIDE SEQUENCE</scope>
</reference>
<feature type="compositionally biased region" description="Low complexity" evidence="8">
    <location>
        <begin position="49"/>
        <end position="67"/>
    </location>
</feature>
<dbReference type="SUPFAM" id="SSF46689">
    <property type="entry name" value="Homeodomain-like"/>
    <property type="match status" value="8"/>
</dbReference>
<evidence type="ECO:0000256" key="8">
    <source>
        <dbReference type="SAM" id="MobiDB-lite"/>
    </source>
</evidence>
<feature type="DNA-binding region" description="Homeobox" evidence="6">
    <location>
        <begin position="872"/>
        <end position="931"/>
    </location>
</feature>
<feature type="region of interest" description="Disordered" evidence="8">
    <location>
        <begin position="1"/>
        <end position="100"/>
    </location>
</feature>